<dbReference type="Proteomes" id="UP000800082">
    <property type="component" value="Unassembled WGS sequence"/>
</dbReference>
<sequence>MNGKWEAESRVVSLADDEPDIFGVYVSLVYTGKLPVTHIDTKNLPHDEKKSLLQEEYDDFFRLYALADKSQDTAAKDTEIAAVFEVLEKEGQVDYICLPTFATFVTMCMLYDRKPDIFPARKLVGDMANTCDVESL</sequence>
<dbReference type="GeneID" id="54345139"/>
<evidence type="ECO:0000313" key="2">
    <source>
        <dbReference type="Proteomes" id="UP000800082"/>
    </source>
</evidence>
<evidence type="ECO:0000313" key="1">
    <source>
        <dbReference type="EMBL" id="KAF1928911.1"/>
    </source>
</evidence>
<dbReference type="EMBL" id="ML978967">
    <property type="protein sequence ID" value="KAF1928911.1"/>
    <property type="molecule type" value="Genomic_DNA"/>
</dbReference>
<protein>
    <recommendedName>
        <fullName evidence="3">BTB domain-containing protein</fullName>
    </recommendedName>
</protein>
<reference evidence="1" key="1">
    <citation type="journal article" date="2020" name="Stud. Mycol.">
        <title>101 Dothideomycetes genomes: a test case for predicting lifestyles and emergence of pathogens.</title>
        <authorList>
            <person name="Haridas S."/>
            <person name="Albert R."/>
            <person name="Binder M."/>
            <person name="Bloem J."/>
            <person name="Labutti K."/>
            <person name="Salamov A."/>
            <person name="Andreopoulos B."/>
            <person name="Baker S."/>
            <person name="Barry K."/>
            <person name="Bills G."/>
            <person name="Bluhm B."/>
            <person name="Cannon C."/>
            <person name="Castanera R."/>
            <person name="Culley D."/>
            <person name="Daum C."/>
            <person name="Ezra D."/>
            <person name="Gonzalez J."/>
            <person name="Henrissat B."/>
            <person name="Kuo A."/>
            <person name="Liang C."/>
            <person name="Lipzen A."/>
            <person name="Lutzoni F."/>
            <person name="Magnuson J."/>
            <person name="Mondo S."/>
            <person name="Nolan M."/>
            <person name="Ohm R."/>
            <person name="Pangilinan J."/>
            <person name="Park H.-J."/>
            <person name="Ramirez L."/>
            <person name="Alfaro M."/>
            <person name="Sun H."/>
            <person name="Tritt A."/>
            <person name="Yoshinaga Y."/>
            <person name="Zwiers L.-H."/>
            <person name="Turgeon B."/>
            <person name="Goodwin S."/>
            <person name="Spatafora J."/>
            <person name="Crous P."/>
            <person name="Grigoriev I."/>
        </authorList>
    </citation>
    <scope>NUCLEOTIDE SEQUENCE</scope>
    <source>
        <strain evidence="1">CBS 183.55</strain>
    </source>
</reference>
<keyword evidence="2" id="KW-1185">Reference proteome</keyword>
<dbReference type="AlphaFoldDB" id="A0A6A5RKG6"/>
<evidence type="ECO:0008006" key="3">
    <source>
        <dbReference type="Google" id="ProtNLM"/>
    </source>
</evidence>
<gene>
    <name evidence="1" type="ORF">M421DRAFT_142533</name>
</gene>
<name>A0A6A5RKG6_9PLEO</name>
<accession>A0A6A5RKG6</accession>
<dbReference type="RefSeq" id="XP_033449159.1">
    <property type="nucleotide sequence ID" value="XM_033587493.1"/>
</dbReference>
<dbReference type="OrthoDB" id="1022638at2759"/>
<proteinExistence type="predicted"/>
<organism evidence="1 2">
    <name type="scientific">Didymella exigua CBS 183.55</name>
    <dbReference type="NCBI Taxonomy" id="1150837"/>
    <lineage>
        <taxon>Eukaryota</taxon>
        <taxon>Fungi</taxon>
        <taxon>Dikarya</taxon>
        <taxon>Ascomycota</taxon>
        <taxon>Pezizomycotina</taxon>
        <taxon>Dothideomycetes</taxon>
        <taxon>Pleosporomycetidae</taxon>
        <taxon>Pleosporales</taxon>
        <taxon>Pleosporineae</taxon>
        <taxon>Didymellaceae</taxon>
        <taxon>Didymella</taxon>
    </lineage>
</organism>